<accession>A0ACA9PIK8</accession>
<reference evidence="1" key="1">
    <citation type="submission" date="2021-06" db="EMBL/GenBank/DDBJ databases">
        <authorList>
            <person name="Kallberg Y."/>
            <person name="Tangrot J."/>
            <person name="Rosling A."/>
        </authorList>
    </citation>
    <scope>NUCLEOTIDE SEQUENCE</scope>
    <source>
        <strain evidence="1">CL356</strain>
    </source>
</reference>
<sequence length="195" mass="22411">MAGSSLKTLTQIGRSLPALRHYVVDFQTSAPLLPSHIPLNLETLILGLNHPVASLEHWPPLRLRHVCLKHDLWNTTEVKSFNNFCRDFIQVAGKELRSLYFFGLQLEPGLQQDIWSLCPNWNFSIWQPGFYNVLELDVPDWPNIRTIRMGHIWSGSSGLKVKGVGPEKRLEDAAGESFVEYQFRMSLREDEQSRI</sequence>
<name>A0ACA9PIK8_9GLOM</name>
<protein>
    <submittedName>
        <fullName evidence="1">15419_t:CDS:1</fullName>
    </submittedName>
</protein>
<gene>
    <name evidence="1" type="ORF">ACOLOM_LOCUS10686</name>
</gene>
<organism evidence="1 2">
    <name type="scientific">Acaulospora colombiana</name>
    <dbReference type="NCBI Taxonomy" id="27376"/>
    <lineage>
        <taxon>Eukaryota</taxon>
        <taxon>Fungi</taxon>
        <taxon>Fungi incertae sedis</taxon>
        <taxon>Mucoromycota</taxon>
        <taxon>Glomeromycotina</taxon>
        <taxon>Glomeromycetes</taxon>
        <taxon>Diversisporales</taxon>
        <taxon>Acaulosporaceae</taxon>
        <taxon>Acaulospora</taxon>
    </lineage>
</organism>
<dbReference type="Proteomes" id="UP000789525">
    <property type="component" value="Unassembled WGS sequence"/>
</dbReference>
<dbReference type="EMBL" id="CAJVPT010035443">
    <property type="protein sequence ID" value="CAG8711351.1"/>
    <property type="molecule type" value="Genomic_DNA"/>
</dbReference>
<evidence type="ECO:0000313" key="1">
    <source>
        <dbReference type="EMBL" id="CAG8711351.1"/>
    </source>
</evidence>
<comment type="caution">
    <text evidence="1">The sequence shown here is derived from an EMBL/GenBank/DDBJ whole genome shotgun (WGS) entry which is preliminary data.</text>
</comment>
<proteinExistence type="predicted"/>
<evidence type="ECO:0000313" key="2">
    <source>
        <dbReference type="Proteomes" id="UP000789525"/>
    </source>
</evidence>
<keyword evidence="2" id="KW-1185">Reference proteome</keyword>